<dbReference type="AlphaFoldDB" id="A0ABD3ID91"/>
<dbReference type="PANTHER" id="PTHR47679">
    <property type="entry name" value="PROTEIN TORNADO 1"/>
    <property type="match status" value="1"/>
</dbReference>
<dbReference type="InterPro" id="IPR027417">
    <property type="entry name" value="P-loop_NTPase"/>
</dbReference>
<organism evidence="1 2">
    <name type="scientific">Riccia sorocarpa</name>
    <dbReference type="NCBI Taxonomy" id="122646"/>
    <lineage>
        <taxon>Eukaryota</taxon>
        <taxon>Viridiplantae</taxon>
        <taxon>Streptophyta</taxon>
        <taxon>Embryophyta</taxon>
        <taxon>Marchantiophyta</taxon>
        <taxon>Marchantiopsida</taxon>
        <taxon>Marchantiidae</taxon>
        <taxon>Marchantiales</taxon>
        <taxon>Ricciaceae</taxon>
        <taxon>Riccia</taxon>
    </lineage>
</organism>
<proteinExistence type="predicted"/>
<evidence type="ECO:0000313" key="1">
    <source>
        <dbReference type="EMBL" id="KAL3701064.1"/>
    </source>
</evidence>
<gene>
    <name evidence="1" type="ORF">R1sor_019086</name>
</gene>
<name>A0ABD3ID91_9MARC</name>
<comment type="caution">
    <text evidence="1">The sequence shown here is derived from an EMBL/GenBank/DDBJ whole genome shotgun (WGS) entry which is preliminary data.</text>
</comment>
<sequence length="300" mass="34711">MDLLQVNIYLEEIDLGSDQSGDSEGRNVLVQEALRRNKEQLAYFATLRDAKLPFETARAARVFLCGNHHAGKSTLRVTMMKTRHKDSRIIKYWRRKLGPLWRKSGSGQHLQLKRTKGVDVELLRDDDQMQISIWDLAGQEIFRALQSLFLPAVAQACVFVFIFSPFEDDQRRLKENLEDAFRHELRSWLHFVASHYPITGTFLPEVLVVISHKDKMKQDEKDLGCEFSPIVDYFRAEYERDLSLHGTPFHMDGWNEKEVGPFVDDLLVLVTEMLSKKTPEAPSVCYRLISEILNPHHPSS</sequence>
<dbReference type="PRINTS" id="PR00449">
    <property type="entry name" value="RASTRNSFRMNG"/>
</dbReference>
<dbReference type="EMBL" id="JBJQOH010000001">
    <property type="protein sequence ID" value="KAL3701064.1"/>
    <property type="molecule type" value="Genomic_DNA"/>
</dbReference>
<protein>
    <submittedName>
        <fullName evidence="1">Uncharacterized protein</fullName>
    </submittedName>
</protein>
<evidence type="ECO:0000313" key="2">
    <source>
        <dbReference type="Proteomes" id="UP001633002"/>
    </source>
</evidence>
<keyword evidence="2" id="KW-1185">Reference proteome</keyword>
<reference evidence="1 2" key="1">
    <citation type="submission" date="2024-09" db="EMBL/GenBank/DDBJ databases">
        <title>Chromosome-scale assembly of Riccia sorocarpa.</title>
        <authorList>
            <person name="Paukszto L."/>
        </authorList>
    </citation>
    <scope>NUCLEOTIDE SEQUENCE [LARGE SCALE GENOMIC DNA]</scope>
    <source>
        <strain evidence="1">LP-2024</strain>
        <tissue evidence="1">Aerial parts of the thallus</tissue>
    </source>
</reference>
<dbReference type="Pfam" id="PF08477">
    <property type="entry name" value="Roc"/>
    <property type="match status" value="1"/>
</dbReference>
<dbReference type="PANTHER" id="PTHR47679:SF1">
    <property type="entry name" value="PROTEIN TORNADO 1"/>
    <property type="match status" value="1"/>
</dbReference>
<dbReference type="Proteomes" id="UP001633002">
    <property type="component" value="Unassembled WGS sequence"/>
</dbReference>
<accession>A0ABD3ID91</accession>
<dbReference type="SUPFAM" id="SSF52540">
    <property type="entry name" value="P-loop containing nucleoside triphosphate hydrolases"/>
    <property type="match status" value="1"/>
</dbReference>
<dbReference type="Gene3D" id="3.40.50.300">
    <property type="entry name" value="P-loop containing nucleotide triphosphate hydrolases"/>
    <property type="match status" value="1"/>
</dbReference>